<dbReference type="NCBIfam" id="TIGR01443">
    <property type="entry name" value="intein_Cterm"/>
    <property type="match status" value="1"/>
</dbReference>
<dbReference type="SUPFAM" id="SSF51294">
    <property type="entry name" value="Hedgehog/intein (Hint) domain"/>
    <property type="match status" value="1"/>
</dbReference>
<dbReference type="CDD" id="cd00081">
    <property type="entry name" value="Hint"/>
    <property type="match status" value="1"/>
</dbReference>
<dbReference type="Proteomes" id="UP000004095">
    <property type="component" value="Unassembled WGS sequence"/>
</dbReference>
<dbReference type="EMBL" id="AAWS01000022">
    <property type="protein sequence ID" value="EAY27590.1"/>
    <property type="molecule type" value="Genomic_DNA"/>
</dbReference>
<gene>
    <name evidence="2" type="ORF">M23134_02837</name>
</gene>
<dbReference type="AlphaFoldDB" id="A1ZPT5"/>
<dbReference type="InterPro" id="IPR036844">
    <property type="entry name" value="Hint_dom_sf"/>
</dbReference>
<dbReference type="Pfam" id="PF07591">
    <property type="entry name" value="PT-HINT"/>
    <property type="match status" value="1"/>
</dbReference>
<keyword evidence="3" id="KW-1185">Reference proteome</keyword>
<dbReference type="InterPro" id="IPR030934">
    <property type="entry name" value="Intein_C"/>
</dbReference>
<dbReference type="Gene3D" id="2.170.16.10">
    <property type="entry name" value="Hedgehog/Intein (Hint) domain"/>
    <property type="match status" value="1"/>
</dbReference>
<dbReference type="SUPFAM" id="SSF56399">
    <property type="entry name" value="ADP-ribosylation"/>
    <property type="match status" value="1"/>
</dbReference>
<feature type="domain" description="Pierisin-like" evidence="1">
    <location>
        <begin position="280"/>
        <end position="414"/>
    </location>
</feature>
<proteinExistence type="predicted"/>
<dbReference type="PROSITE" id="PS50818">
    <property type="entry name" value="INTEIN_C_TER"/>
    <property type="match status" value="1"/>
</dbReference>
<protein>
    <submittedName>
        <fullName evidence="2">Intein C-terminal splicing region domain protein</fullName>
    </submittedName>
</protein>
<dbReference type="Gene3D" id="3.90.210.10">
    <property type="entry name" value="Heat-Labile Enterotoxin, subunit A"/>
    <property type="match status" value="1"/>
</dbReference>
<evidence type="ECO:0000313" key="3">
    <source>
        <dbReference type="Proteomes" id="UP000004095"/>
    </source>
</evidence>
<dbReference type="InterPro" id="IPR054695">
    <property type="entry name" value="Pierisin-like_dom"/>
</dbReference>
<reference evidence="2 3" key="1">
    <citation type="submission" date="2007-01" db="EMBL/GenBank/DDBJ databases">
        <authorList>
            <person name="Haygood M."/>
            <person name="Podell S."/>
            <person name="Anderson C."/>
            <person name="Hopkinson B."/>
            <person name="Roe K."/>
            <person name="Barbeau K."/>
            <person name="Gaasterland T."/>
            <person name="Ferriera S."/>
            <person name="Johnson J."/>
            <person name="Kravitz S."/>
            <person name="Beeson K."/>
            <person name="Sutton G."/>
            <person name="Rogers Y.-H."/>
            <person name="Friedman R."/>
            <person name="Frazier M."/>
            <person name="Venter J.C."/>
        </authorList>
    </citation>
    <scope>NUCLEOTIDE SEQUENCE [LARGE SCALE GENOMIC DNA]</scope>
    <source>
        <strain evidence="2 3">ATCC 23134</strain>
    </source>
</reference>
<accession>A1ZPT5</accession>
<sequence>MWVTPEHPFYVNGRWIPAGSLKKGDQLTLLNHRQLLARKTRHLPRSAQVLINNIVVKDTVATVYNFTVAKYHNYYVGNVGVLVHNNECLEEEEAKLIYAVSARVIDHYIKQDVVPRKSWNGDFDRDKLKLTPEAERLMRKANDELKEECECMKKDKDISEKCALKVFKAFLTLYDFEKFTKPKRKIFSLKKKKADATNPLKDDIKSNANQNLKFFAYKLWLMGFSYEEVIGLLKKMKLNNSDLPYVLVLEGKKVKYGADRVTFSARLFLMSLPFGENAILFRGDSRNPKQIFDANGFHSRGQNIDLESYAIQMPKDAAFIGTSKNHPFYDKTITSRLFATTQPQGSIEGFIYFIKNDGQGIDVNSTFINKYGEQGPPTRTNSQGKTLKWLPKQREVAFKFHIPLNQIYGAMYIDIHYGVLGNFIPVKDFKTFHLKSYETRMGVKVGRIQNYKQWESFFKNN</sequence>
<dbReference type="Pfam" id="PF22596">
    <property type="entry name" value="Scabin-like"/>
    <property type="match status" value="1"/>
</dbReference>
<organism evidence="2 3">
    <name type="scientific">Microscilla marina ATCC 23134</name>
    <dbReference type="NCBI Taxonomy" id="313606"/>
    <lineage>
        <taxon>Bacteria</taxon>
        <taxon>Pseudomonadati</taxon>
        <taxon>Bacteroidota</taxon>
        <taxon>Cytophagia</taxon>
        <taxon>Cytophagales</taxon>
        <taxon>Microscillaceae</taxon>
        <taxon>Microscilla</taxon>
    </lineage>
</organism>
<name>A1ZPT5_MICM2</name>
<evidence type="ECO:0000259" key="1">
    <source>
        <dbReference type="Pfam" id="PF22596"/>
    </source>
</evidence>
<evidence type="ECO:0000313" key="2">
    <source>
        <dbReference type="EMBL" id="EAY27590.1"/>
    </source>
</evidence>
<comment type="caution">
    <text evidence="2">The sequence shown here is derived from an EMBL/GenBank/DDBJ whole genome shotgun (WGS) entry which is preliminary data.</text>
</comment>